<reference evidence="2" key="1">
    <citation type="journal article" date="2023" name="Int. J. Syst. Evol. Microbiol.">
        <title>&lt;i&gt;Holtiella tumoricola&lt;/i&gt; gen. nov. sp. nov., isolated from a human clinical sample.</title>
        <authorList>
            <person name="Allen-Vercoe E."/>
            <person name="Daigneault M.C."/>
            <person name="Vancuren S.J."/>
            <person name="Cochrane K."/>
            <person name="O'Neal L.L."/>
            <person name="Sankaranarayanan K."/>
            <person name="Lawson P.A."/>
        </authorList>
    </citation>
    <scope>NUCLEOTIDE SEQUENCE</scope>
    <source>
        <strain evidence="2">CC70A</strain>
    </source>
</reference>
<dbReference type="EMBL" id="JAQIFT010000016">
    <property type="protein sequence ID" value="MDA3730592.1"/>
    <property type="molecule type" value="Genomic_DNA"/>
</dbReference>
<dbReference type="GO" id="GO:0016747">
    <property type="term" value="F:acyltransferase activity, transferring groups other than amino-acyl groups"/>
    <property type="evidence" value="ECO:0007669"/>
    <property type="project" value="InterPro"/>
</dbReference>
<protein>
    <submittedName>
        <fullName evidence="2">N-acetyltransferase</fullName>
    </submittedName>
</protein>
<dbReference type="Gene3D" id="3.40.630.30">
    <property type="match status" value="1"/>
</dbReference>
<gene>
    <name evidence="2" type="ORF">PBV87_03655</name>
</gene>
<accession>A0AA42IZN4</accession>
<dbReference type="Pfam" id="PF13527">
    <property type="entry name" value="Acetyltransf_9"/>
    <property type="match status" value="1"/>
</dbReference>
<organism evidence="2 3">
    <name type="scientific">Holtiella tumoricola</name>
    <dbReference type="NCBI Taxonomy" id="3018743"/>
    <lineage>
        <taxon>Bacteria</taxon>
        <taxon>Bacillati</taxon>
        <taxon>Bacillota</taxon>
        <taxon>Clostridia</taxon>
        <taxon>Lachnospirales</taxon>
        <taxon>Cellulosilyticaceae</taxon>
        <taxon>Holtiella</taxon>
    </lineage>
</organism>
<dbReference type="Proteomes" id="UP001169242">
    <property type="component" value="Unassembled WGS sequence"/>
</dbReference>
<feature type="domain" description="N-acetyltransferase" evidence="1">
    <location>
        <begin position="2"/>
        <end position="152"/>
    </location>
</feature>
<name>A0AA42IZN4_9FIRM</name>
<dbReference type="PROSITE" id="PS51186">
    <property type="entry name" value="GNAT"/>
    <property type="match status" value="1"/>
</dbReference>
<dbReference type="InterPro" id="IPR016181">
    <property type="entry name" value="Acyl_CoA_acyltransferase"/>
</dbReference>
<keyword evidence="3" id="KW-1185">Reference proteome</keyword>
<proteinExistence type="predicted"/>
<evidence type="ECO:0000313" key="2">
    <source>
        <dbReference type="EMBL" id="MDA3730592.1"/>
    </source>
</evidence>
<comment type="caution">
    <text evidence="2">The sequence shown here is derived from an EMBL/GenBank/DDBJ whole genome shotgun (WGS) entry which is preliminary data.</text>
</comment>
<dbReference type="CDD" id="cd04301">
    <property type="entry name" value="NAT_SF"/>
    <property type="match status" value="1"/>
</dbReference>
<dbReference type="InterPro" id="IPR000182">
    <property type="entry name" value="GNAT_dom"/>
</dbReference>
<sequence length="172" mass="19479">MAIIRPEKKAEYEMVHTIHQSAFKRDIEAQLVDRLRKTNYYHSELSLVIEEDNDLLGHLLFTRVVIKDGNKTFPALALAPVGIKADYQGKKLGTQLVEEGLKKAKYLGHKLVIVLGDPKFYTRFGFESAANFEITPPAGFPEEAFLVAKLCPEEIDIKGQVLYPVQFNMTLK</sequence>
<evidence type="ECO:0000313" key="3">
    <source>
        <dbReference type="Proteomes" id="UP001169242"/>
    </source>
</evidence>
<dbReference type="AlphaFoldDB" id="A0AA42IZN4"/>
<evidence type="ECO:0000259" key="1">
    <source>
        <dbReference type="PROSITE" id="PS51186"/>
    </source>
</evidence>
<dbReference type="RefSeq" id="WP_053984150.1">
    <property type="nucleotide sequence ID" value="NZ_JAQIFT010000016.1"/>
</dbReference>
<dbReference type="SUPFAM" id="SSF55729">
    <property type="entry name" value="Acyl-CoA N-acyltransferases (Nat)"/>
    <property type="match status" value="1"/>
</dbReference>